<accession>A0AAE0G597</accession>
<gene>
    <name evidence="1" type="ORF">CYMTET_19806</name>
</gene>
<evidence type="ECO:0000313" key="2">
    <source>
        <dbReference type="Proteomes" id="UP001190700"/>
    </source>
</evidence>
<evidence type="ECO:0008006" key="3">
    <source>
        <dbReference type="Google" id="ProtNLM"/>
    </source>
</evidence>
<reference evidence="1 2" key="1">
    <citation type="journal article" date="2015" name="Genome Biol. Evol.">
        <title>Comparative Genomics of a Bacterivorous Green Alga Reveals Evolutionary Causalities and Consequences of Phago-Mixotrophic Mode of Nutrition.</title>
        <authorList>
            <person name="Burns J.A."/>
            <person name="Paasch A."/>
            <person name="Narechania A."/>
            <person name="Kim E."/>
        </authorList>
    </citation>
    <scope>NUCLEOTIDE SEQUENCE [LARGE SCALE GENOMIC DNA]</scope>
    <source>
        <strain evidence="1 2">PLY_AMNH</strain>
    </source>
</reference>
<dbReference type="Proteomes" id="UP001190700">
    <property type="component" value="Unassembled WGS sequence"/>
</dbReference>
<name>A0AAE0G597_9CHLO</name>
<protein>
    <recommendedName>
        <fullName evidence="3">Nucleotide-diphospho-sugar transferase domain-containing protein</fullName>
    </recommendedName>
</protein>
<dbReference type="AlphaFoldDB" id="A0AAE0G597"/>
<proteinExistence type="predicted"/>
<evidence type="ECO:0000313" key="1">
    <source>
        <dbReference type="EMBL" id="KAK3271870.1"/>
    </source>
</evidence>
<dbReference type="EMBL" id="LGRX02009308">
    <property type="protein sequence ID" value="KAK3271870.1"/>
    <property type="molecule type" value="Genomic_DNA"/>
</dbReference>
<keyword evidence="2" id="KW-1185">Reference proteome</keyword>
<organism evidence="1 2">
    <name type="scientific">Cymbomonas tetramitiformis</name>
    <dbReference type="NCBI Taxonomy" id="36881"/>
    <lineage>
        <taxon>Eukaryota</taxon>
        <taxon>Viridiplantae</taxon>
        <taxon>Chlorophyta</taxon>
        <taxon>Pyramimonadophyceae</taxon>
        <taxon>Pyramimonadales</taxon>
        <taxon>Pyramimonadaceae</taxon>
        <taxon>Cymbomonas</taxon>
    </lineage>
</organism>
<comment type="caution">
    <text evidence="1">The sequence shown here is derived from an EMBL/GenBank/DDBJ whole genome shotgun (WGS) entry which is preliminary data.</text>
</comment>
<sequence length="529" mass="58775">MSSQRLRLEGIRTSSLYMACAPDGSLSRIAPAAILILTFVYIVVKDQISPIARSASSVSIAQPSDWRPTANVNISSFEQEHDPLYQSAQRVALFYGDLAIEGAMEEMIRLRTFQSEIIAVYSSTGAHLGMSLNLVGNLHALGLDHYILVMGTEDECHTAHDRSSGLLQACVWQSGPAGPADPYRKPLKGAELGTRHYFIWRLLQHGINTLWLDTDTHLVKNPYPYFKSALAKVNLIMKPHDIHRIEINTGIMYAQGAAPEGPVTHIFRDTYLRFNEGDQMLADHSGKVFNRHGVDVSKGIAFEQQLLTDVIESNLLTCNETRRMTMKDHELSSPGAVALLLSAMKQDSAIQLGCDLGGIREVFKSAADTEFGWKEYVYSAMEEAYQLAAGAATANGTEYLNRLRDKLPYIVHVRDQGGQAWEKEWRFAQLGWWNTSLDRLAVFGDAFELVLQRQLGKVLQLENIAKLELETVEQLMDVLETFAKLALHAQRVPIFPELPCELGRLATPPPCEAPHCANADPSGVDLSLE</sequence>